<feature type="transmembrane region" description="Helical" evidence="7">
    <location>
        <begin position="80"/>
        <end position="98"/>
    </location>
</feature>
<dbReference type="GO" id="GO:0000160">
    <property type="term" value="P:phosphorelay signal transduction system"/>
    <property type="evidence" value="ECO:0007669"/>
    <property type="project" value="UniProtKB-KW"/>
</dbReference>
<dbReference type="EC" id="2.7.13.3" evidence="2"/>
<dbReference type="PROSITE" id="PS50109">
    <property type="entry name" value="HIS_KIN"/>
    <property type="match status" value="1"/>
</dbReference>
<keyword evidence="5" id="KW-0902">Two-component regulatory system</keyword>
<keyword evidence="6" id="KW-0175">Coiled coil</keyword>
<dbReference type="PRINTS" id="PR00344">
    <property type="entry name" value="BCTRLSENSOR"/>
</dbReference>
<keyword evidence="7" id="KW-0812">Transmembrane</keyword>
<dbReference type="AlphaFoldDB" id="A0A1H7YWP6"/>
<evidence type="ECO:0000313" key="9">
    <source>
        <dbReference type="EMBL" id="SEM49788.1"/>
    </source>
</evidence>
<evidence type="ECO:0000259" key="8">
    <source>
        <dbReference type="PROSITE" id="PS50109"/>
    </source>
</evidence>
<dbReference type="GO" id="GO:0004673">
    <property type="term" value="F:protein histidine kinase activity"/>
    <property type="evidence" value="ECO:0007669"/>
    <property type="project" value="UniProtKB-EC"/>
</dbReference>
<accession>A0A1H7YWP6</accession>
<keyword evidence="3" id="KW-0808">Transferase</keyword>
<feature type="transmembrane region" description="Helical" evidence="7">
    <location>
        <begin position="178"/>
        <end position="198"/>
    </location>
</feature>
<dbReference type="Pfam" id="PF02518">
    <property type="entry name" value="HATPase_c"/>
    <property type="match status" value="1"/>
</dbReference>
<evidence type="ECO:0000256" key="7">
    <source>
        <dbReference type="SAM" id="Phobius"/>
    </source>
</evidence>
<evidence type="ECO:0000256" key="3">
    <source>
        <dbReference type="ARBA" id="ARBA00022679"/>
    </source>
</evidence>
<keyword evidence="7" id="KW-0472">Membrane</keyword>
<dbReference type="OrthoDB" id="9780487at2"/>
<dbReference type="InterPro" id="IPR004358">
    <property type="entry name" value="Sig_transdc_His_kin-like_C"/>
</dbReference>
<feature type="domain" description="Histidine kinase" evidence="8">
    <location>
        <begin position="276"/>
        <end position="491"/>
    </location>
</feature>
<organism evidence="9 10">
    <name type="scientific">Hydrogenoanaerobacterium saccharovorans</name>
    <dbReference type="NCBI Taxonomy" id="474960"/>
    <lineage>
        <taxon>Bacteria</taxon>
        <taxon>Bacillati</taxon>
        <taxon>Bacillota</taxon>
        <taxon>Clostridia</taxon>
        <taxon>Eubacteriales</taxon>
        <taxon>Oscillospiraceae</taxon>
        <taxon>Hydrogenoanaerobacterium</taxon>
    </lineage>
</organism>
<dbReference type="SUPFAM" id="SSF55874">
    <property type="entry name" value="ATPase domain of HSP90 chaperone/DNA topoisomerase II/histidine kinase"/>
    <property type="match status" value="1"/>
</dbReference>
<dbReference type="PANTHER" id="PTHR43711:SF1">
    <property type="entry name" value="HISTIDINE KINASE 1"/>
    <property type="match status" value="1"/>
</dbReference>
<feature type="coiled-coil region" evidence="6">
    <location>
        <begin position="292"/>
        <end position="326"/>
    </location>
</feature>
<keyword evidence="4 9" id="KW-0418">Kinase</keyword>
<evidence type="ECO:0000256" key="1">
    <source>
        <dbReference type="ARBA" id="ARBA00000085"/>
    </source>
</evidence>
<dbReference type="SMART" id="SM00387">
    <property type="entry name" value="HATPase_c"/>
    <property type="match status" value="1"/>
</dbReference>
<name>A0A1H7YWP6_9FIRM</name>
<dbReference type="InterPro" id="IPR036890">
    <property type="entry name" value="HATPase_C_sf"/>
</dbReference>
<dbReference type="InterPro" id="IPR003594">
    <property type="entry name" value="HATPase_dom"/>
</dbReference>
<feature type="transmembrane region" description="Helical" evidence="7">
    <location>
        <begin position="27"/>
        <end position="46"/>
    </location>
</feature>
<dbReference type="EMBL" id="FOCG01000001">
    <property type="protein sequence ID" value="SEM49788.1"/>
    <property type="molecule type" value="Genomic_DNA"/>
</dbReference>
<dbReference type="InterPro" id="IPR050736">
    <property type="entry name" value="Sensor_HK_Regulatory"/>
</dbReference>
<gene>
    <name evidence="9" type="ORF">SAMN05216180_0257</name>
</gene>
<evidence type="ECO:0000256" key="6">
    <source>
        <dbReference type="SAM" id="Coils"/>
    </source>
</evidence>
<dbReference type="RefSeq" id="WP_092750875.1">
    <property type="nucleotide sequence ID" value="NZ_FOCG01000001.1"/>
</dbReference>
<keyword evidence="7" id="KW-1133">Transmembrane helix</keyword>
<evidence type="ECO:0000313" key="10">
    <source>
        <dbReference type="Proteomes" id="UP000199158"/>
    </source>
</evidence>
<comment type="catalytic activity">
    <reaction evidence="1">
        <text>ATP + protein L-histidine = ADP + protein N-phospho-L-histidine.</text>
        <dbReference type="EC" id="2.7.13.3"/>
    </reaction>
</comment>
<dbReference type="InterPro" id="IPR005467">
    <property type="entry name" value="His_kinase_dom"/>
</dbReference>
<dbReference type="Gene3D" id="3.30.565.10">
    <property type="entry name" value="Histidine kinase-like ATPase, C-terminal domain"/>
    <property type="match status" value="1"/>
</dbReference>
<reference evidence="9 10" key="1">
    <citation type="submission" date="2016-10" db="EMBL/GenBank/DDBJ databases">
        <authorList>
            <person name="de Groot N.N."/>
        </authorList>
    </citation>
    <scope>NUCLEOTIDE SEQUENCE [LARGE SCALE GENOMIC DNA]</scope>
    <source>
        <strain evidence="9 10">CGMCC 1.5070</strain>
    </source>
</reference>
<dbReference type="CDD" id="cd00075">
    <property type="entry name" value="HATPase"/>
    <property type="match status" value="1"/>
</dbReference>
<dbReference type="PANTHER" id="PTHR43711">
    <property type="entry name" value="TWO-COMPONENT HISTIDINE KINASE"/>
    <property type="match status" value="1"/>
</dbReference>
<evidence type="ECO:0000256" key="2">
    <source>
        <dbReference type="ARBA" id="ARBA00012438"/>
    </source>
</evidence>
<feature type="transmembrane region" description="Helical" evidence="7">
    <location>
        <begin position="227"/>
        <end position="249"/>
    </location>
</feature>
<evidence type="ECO:0000256" key="5">
    <source>
        <dbReference type="ARBA" id="ARBA00023012"/>
    </source>
</evidence>
<proteinExistence type="predicted"/>
<evidence type="ECO:0000256" key="4">
    <source>
        <dbReference type="ARBA" id="ARBA00022777"/>
    </source>
</evidence>
<dbReference type="STRING" id="474960.SAMN05216180_0257"/>
<dbReference type="Proteomes" id="UP000199158">
    <property type="component" value="Unassembled WGS sequence"/>
</dbReference>
<feature type="transmembrane region" description="Helical" evidence="7">
    <location>
        <begin position="110"/>
        <end position="133"/>
    </location>
</feature>
<keyword evidence="10" id="KW-1185">Reference proteome</keyword>
<feature type="transmembrane region" description="Helical" evidence="7">
    <location>
        <begin position="145"/>
        <end position="166"/>
    </location>
</feature>
<protein>
    <recommendedName>
        <fullName evidence="2">histidine kinase</fullName>
        <ecNumber evidence="2">2.7.13.3</ecNumber>
    </recommendedName>
</protein>
<sequence length="502" mass="57894">MIILALILMAVSLIVFVLLNRQKEAIWLTGLFLGFALVNVGLMFFYSKMGGLAYNEQILFFLTTSIQETIQYSTLTLDAVARLFTIGKYMFVFFVLMFSLDLRGILKKKWWLSAVLFLWPLCSIVLLDPFLFRMQSYNGRMTVNFLGRACTAIYITVSMIFLAKEYLSHNIRWVKKQLRYIILFVLNLIVYFVFFGRLNPVNIFSSESYDLLNFGTQIYRLRFSLNAWVFVIGLFLFFIIVGLIALFQYAKVNLAENRSEISLERQLDTANMGTRVFIHGMKNQLFAEKILLRQMTQQLQEKQADLEVISNNIEDLNRINENMLSRIEALYKVFKYNSMVLVPCNLSQVVELSLKKAQKKIGDIECKVNIALDSVILADLDYLSEALYNILINAVDAILASERAAQGKIEISLKNDSYWCAIRVDDNGIGIEKSKINRIFEPFYTDKNTNYSWGIGLSYVKQIVKYHFGKLHVDSKVGENTTLVMAFPKYSEIKEYSKPADL</sequence>